<evidence type="ECO:0000256" key="1">
    <source>
        <dbReference type="ARBA" id="ARBA00022475"/>
    </source>
</evidence>
<feature type="domain" description="SHS2" evidence="7">
    <location>
        <begin position="7"/>
        <end position="196"/>
    </location>
</feature>
<accession>A7HJC4</accession>
<dbReference type="InterPro" id="IPR043129">
    <property type="entry name" value="ATPase_NBD"/>
</dbReference>
<evidence type="ECO:0000256" key="2">
    <source>
        <dbReference type="ARBA" id="ARBA00022618"/>
    </source>
</evidence>
<comment type="subcellular location">
    <subcellularLocation>
        <location evidence="5">Cell inner membrane</location>
        <topology evidence="5">Peripheral membrane protein</topology>
        <orientation evidence="5">Cytoplasmic side</orientation>
    </subcellularLocation>
    <text evidence="5">Localizes to the Z ring in an FtsZ-dependent manner. Targeted to the membrane through a conserved C-terminal amphipathic helix.</text>
</comment>
<organism evidence="8 9">
    <name type="scientific">Fervidobacterium nodosum (strain ATCC 35602 / DSM 5306 / Rt17-B1)</name>
    <dbReference type="NCBI Taxonomy" id="381764"/>
    <lineage>
        <taxon>Bacteria</taxon>
        <taxon>Thermotogati</taxon>
        <taxon>Thermotogota</taxon>
        <taxon>Thermotogae</taxon>
        <taxon>Thermotogales</taxon>
        <taxon>Fervidobacteriaceae</taxon>
        <taxon>Fervidobacterium</taxon>
    </lineage>
</organism>
<gene>
    <name evidence="5" type="primary">ftsA</name>
    <name evidence="8" type="ordered locus">Fnod_0140</name>
</gene>
<dbReference type="InterPro" id="IPR003494">
    <property type="entry name" value="SHS2_FtsA"/>
</dbReference>
<keyword evidence="1 5" id="KW-1003">Cell membrane</keyword>
<comment type="subunit">
    <text evidence="5">Self-interacts. Interacts with FtsZ.</text>
</comment>
<dbReference type="InterPro" id="IPR020823">
    <property type="entry name" value="Cell_div_FtsA"/>
</dbReference>
<comment type="function">
    <text evidence="5 6">Cell division protein that is involved in the assembly of the Z ring. May serve as a membrane anchor for the Z ring.</text>
</comment>
<dbReference type="PIRSF" id="PIRSF003101">
    <property type="entry name" value="FtsA"/>
    <property type="match status" value="1"/>
</dbReference>
<dbReference type="NCBIfam" id="TIGR01174">
    <property type="entry name" value="ftsA"/>
    <property type="match status" value="1"/>
</dbReference>
<dbReference type="KEGG" id="fno:Fnod_0140"/>
<evidence type="ECO:0000256" key="5">
    <source>
        <dbReference type="HAMAP-Rule" id="MF_02033"/>
    </source>
</evidence>
<dbReference type="AlphaFoldDB" id="A7HJC4"/>
<dbReference type="InterPro" id="IPR050696">
    <property type="entry name" value="FtsA/MreB"/>
</dbReference>
<name>A7HJC4_FERNB</name>
<keyword evidence="4 5" id="KW-0131">Cell cycle</keyword>
<keyword evidence="2 5" id="KW-0132">Cell division</keyword>
<keyword evidence="3 5" id="KW-0472">Membrane</keyword>
<dbReference type="Gene3D" id="3.30.420.40">
    <property type="match status" value="2"/>
</dbReference>
<keyword evidence="9" id="KW-1185">Reference proteome</keyword>
<evidence type="ECO:0000259" key="7">
    <source>
        <dbReference type="SMART" id="SM00842"/>
    </source>
</evidence>
<comment type="similarity">
    <text evidence="5 6">Belongs to the FtsA/MreB family.</text>
</comment>
<protein>
    <recommendedName>
        <fullName evidence="5 6">Cell division protein FtsA</fullName>
    </recommendedName>
</protein>
<dbReference type="PANTHER" id="PTHR32432">
    <property type="entry name" value="CELL DIVISION PROTEIN FTSA-RELATED"/>
    <property type="match status" value="1"/>
</dbReference>
<dbReference type="GO" id="GO:0043093">
    <property type="term" value="P:FtsZ-dependent cytokinesis"/>
    <property type="evidence" value="ECO:0007669"/>
    <property type="project" value="UniProtKB-UniRule"/>
</dbReference>
<dbReference type="OrthoDB" id="41437at2"/>
<dbReference type="EMBL" id="CP000771">
    <property type="protein sequence ID" value="ABS60007.1"/>
    <property type="molecule type" value="Genomic_DNA"/>
</dbReference>
<evidence type="ECO:0000256" key="3">
    <source>
        <dbReference type="ARBA" id="ARBA00023136"/>
    </source>
</evidence>
<dbReference type="STRING" id="381764.Fnod_0140"/>
<evidence type="ECO:0000256" key="6">
    <source>
        <dbReference type="PIRNR" id="PIRNR003101"/>
    </source>
</evidence>
<proteinExistence type="inferred from homology"/>
<dbReference type="eggNOG" id="COG0849">
    <property type="taxonomic scope" value="Bacteria"/>
</dbReference>
<dbReference type="GO" id="GO:0009898">
    <property type="term" value="C:cytoplasmic side of plasma membrane"/>
    <property type="evidence" value="ECO:0007669"/>
    <property type="project" value="UniProtKB-UniRule"/>
</dbReference>
<keyword evidence="5" id="KW-0997">Cell inner membrane</keyword>
<sequence>MPKSHEIVSIDIGNESIKAIVVDYSEGYGNVVAFSNVKTRGIENGEIKDVVSLNESMLQIIEDLEEQIGKELKGDFLISSSCGDFTLSEVTEELLLNEKEEGYISEEHVSKLTENLFADISPANEKNSLHLFVKRYVLDDKKIVVNPIGMKARKLSAVYTTVMGSERYRNVVEYATKDIIGDAEYYISPISSAEAVLSNVEKDRGILHVDLGYNSTIVTMYHANTPLEMERIEISMKNVIKDIAIVLKTSLQEAERLLRTYGVAMYLDVEPLTIEYKGLDGRSIQRTDKEYLSRIIYARLREIFMKVKKLYKDYTLKYPEFSNVGIPGGIVLTGGGAALQRIEALASDVFRCPVRIGSLFDTEKFKCEVDESVISSPVYTAAFGNIIVYEREQNLYAPITGEKFKQSGKGIFKKISDVFGKIFG</sequence>
<dbReference type="SUPFAM" id="SSF53067">
    <property type="entry name" value="Actin-like ATPase domain"/>
    <property type="match status" value="2"/>
</dbReference>
<dbReference type="GO" id="GO:0032153">
    <property type="term" value="C:cell division site"/>
    <property type="evidence" value="ECO:0007669"/>
    <property type="project" value="UniProtKB-UniRule"/>
</dbReference>
<dbReference type="Pfam" id="PF02491">
    <property type="entry name" value="SHS2_FTSA"/>
    <property type="match status" value="1"/>
</dbReference>
<evidence type="ECO:0000313" key="9">
    <source>
        <dbReference type="Proteomes" id="UP000002415"/>
    </source>
</evidence>
<dbReference type="HAMAP" id="MF_02033">
    <property type="entry name" value="FtsA"/>
    <property type="match status" value="1"/>
</dbReference>
<reference evidence="8 9" key="1">
    <citation type="submission" date="2007-07" db="EMBL/GenBank/DDBJ databases">
        <title>Complete sequence of Fervidobacterium nodosum Rt17-B1.</title>
        <authorList>
            <consortium name="US DOE Joint Genome Institute"/>
            <person name="Copeland A."/>
            <person name="Lucas S."/>
            <person name="Lapidus A."/>
            <person name="Barry K."/>
            <person name="Glavina del Rio T."/>
            <person name="Dalin E."/>
            <person name="Tice H."/>
            <person name="Pitluck S."/>
            <person name="Saunders E."/>
            <person name="Brettin T."/>
            <person name="Bruce D."/>
            <person name="Detter J.C."/>
            <person name="Han C."/>
            <person name="Schmutz J."/>
            <person name="Larimer F."/>
            <person name="Land M."/>
            <person name="Hauser L."/>
            <person name="Kyrpides N."/>
            <person name="Mikhailova N."/>
            <person name="Nelson K."/>
            <person name="Gogarten J.P."/>
            <person name="Noll K."/>
            <person name="Richardson P."/>
        </authorList>
    </citation>
    <scope>NUCLEOTIDE SEQUENCE [LARGE SCALE GENOMIC DNA]</scope>
    <source>
        <strain evidence="9">ATCC 35602 / DSM 5306 / Rt17-B1</strain>
    </source>
</reference>
<dbReference type="PANTHER" id="PTHR32432:SF4">
    <property type="entry name" value="CELL DIVISION PROTEIN FTSA"/>
    <property type="match status" value="1"/>
</dbReference>
<dbReference type="Pfam" id="PF14450">
    <property type="entry name" value="FtsA"/>
    <property type="match status" value="1"/>
</dbReference>
<dbReference type="RefSeq" id="WP_011993330.1">
    <property type="nucleotide sequence ID" value="NC_009718.1"/>
</dbReference>
<dbReference type="Proteomes" id="UP000002415">
    <property type="component" value="Chromosome"/>
</dbReference>
<evidence type="ECO:0000313" key="8">
    <source>
        <dbReference type="EMBL" id="ABS60007.1"/>
    </source>
</evidence>
<evidence type="ECO:0000256" key="4">
    <source>
        <dbReference type="ARBA" id="ARBA00023306"/>
    </source>
</evidence>
<dbReference type="SMART" id="SM00842">
    <property type="entry name" value="FtsA"/>
    <property type="match status" value="1"/>
</dbReference>
<dbReference type="HOGENOM" id="CLU_037850_4_1_0"/>
<reference evidence="8 9" key="2">
    <citation type="journal article" date="2009" name="Proc. Natl. Acad. Sci. U.S.A.">
        <title>On the chimeric nature, thermophilic origin, and phylogenetic placement of the Thermotogales.</title>
        <authorList>
            <person name="Zhaxybayeva O."/>
            <person name="Swithers K.S."/>
            <person name="Lapierre P."/>
            <person name="Fournier G.P."/>
            <person name="Bickhart D.M."/>
            <person name="DeBoy R.T."/>
            <person name="Nelson K.E."/>
            <person name="Nesbo C.L."/>
            <person name="Doolittle W.F."/>
            <person name="Gogarten J.P."/>
            <person name="Noll K.M."/>
        </authorList>
    </citation>
    <scope>NUCLEOTIDE SEQUENCE [LARGE SCALE GENOMIC DNA]</scope>
    <source>
        <strain evidence="9">ATCC 35602 / DSM 5306 / Rt17-B1</strain>
    </source>
</reference>